<feature type="compositionally biased region" description="Low complexity" evidence="8">
    <location>
        <begin position="1021"/>
        <end position="1033"/>
    </location>
</feature>
<dbReference type="EMBL" id="BEGY01000038">
    <property type="protein sequence ID" value="GAX79051.1"/>
    <property type="molecule type" value="Genomic_DNA"/>
</dbReference>
<dbReference type="Proteomes" id="UP000232323">
    <property type="component" value="Unassembled WGS sequence"/>
</dbReference>
<dbReference type="PROSITE" id="PS50003">
    <property type="entry name" value="PH_DOMAIN"/>
    <property type="match status" value="1"/>
</dbReference>
<evidence type="ECO:0000256" key="6">
    <source>
        <dbReference type="ARBA" id="ARBA00023121"/>
    </source>
</evidence>
<comment type="similarity">
    <text evidence="2 7">Belongs to the OSBP family.</text>
</comment>
<feature type="compositionally biased region" description="Polar residues" evidence="8">
    <location>
        <begin position="467"/>
        <end position="484"/>
    </location>
</feature>
<dbReference type="STRING" id="1157962.A0A250X7I5"/>
<sequence>MHTKNTSTGQENDTSAHGVSKAGAVSTSPQLSPAASIGRNQQEQVSGMAAVAAAAVAAAAASKTGKKLQQLGNKLRLRGSKTTQPSSSPELPISIPDLTILSTSPNKPASYQLSLLSETSASLPCSTMKPRADKSEGSFKHSKTSGKPSPEAELAAAGGVGENNEIALESSSVEGVREFRESSHPTANPLAPLITQFRKMKPLVVPRTRAGLSSLLKSKRASAAASAAPAVPAPMSPLPEASIISPMPTLHYDTPPMGFLWLWMGRILRWQRRFFAASESPGVVMIYKRMNMKGKVSSISLRNALVDVIQDDPESRQLRITTPAGQIFLRAQDEQERDWWYNCLMTSINLYQEKQLLVHGLREQGLLPPSLVQGFMPSYSEPIPPRLSGPRQRDSSSSSHDYDSEAVPVIGTSTATSQHLPAPTSTLSRAPTGTLLTAAAGGSSSTKFSSHQNTIGVVRRSPEAAGTSLSATASHTKQIRSSASEDNEELEGNHTTAVAAAAAEPVGRISSSGLPPLSRTSFRLRDLTAEIDVEQRRRIRVRVGQRLAEITPYQQEVERHMSLLSSQLLAVVSGLNVRVGMMTPTNSNVKLSHFLANTSARGAVRGSSQAAVQMPHLQPAVQQGLSPQAAAAAAAAASWEQARIDAEESGCSSAGATHTEAGIPRTAVGSASTTSSGRRQVSGPAIAPFLRLPAVRTTSLQQAYGQLLEAFRIGMHGEATRIAQLEAENQAMSRAMQLMKAKNEALLLARRRMAGFRVTGDGRSLSRSSRALLPANSGDLERGSTGMLDAAGRAQLVAGASSEMAESSVYVDGVEGGEGGQDHDQQAVQHSSGSESEDVDEDNVSVMTADEDAFDVLEPFDELVDYDILDDPDRGVQRYATHSPRRKTASRKARRRLDLAYAAGGSTSYQGEGSDLNGDGDEEEDSQDDAGNTEEEETLEETEVLKALEVVRQVEYVERALQRPGSFASIIASHGPPPPRQVGGGTSSTEDGEHMPRQYLQSDTGGEEEEDVTSCSDGKESLSLSRGGSASRNSTFLTGSGRILAVADTSKQRDISSASRSSTQVQQGHSAPVNRDRLPAAKPLGRGFSVWSMLKNMIGKDLTKITMPATINEPLDMLQRLAETFEYYSLIERAAAEQDSTTRMMLVAVWQLSCYNSQAHREGKPFNPLLGETYEWQSQDRSVKYLCEQVSHHPPVSAYHAQGGMSNIGTSAAAASASNVGGGKRVPAWEVQGEFEIKTKFWGKSIELILEGCESLKLHDHGEEYRWNRATICVQDIIMGNYWSEVYGKVTIENKQTGDSALLNLKPCKGRLEDRGKFDGVVRNGAGKEVYRLHGSTMDKVYASLTHDAAVIRGKDSAPVLMWEKESYPEDSEVQYNFTRFAISLNDPGDALVPYLPPTDARFRPDQRALELGEFARATSEKLRLEEKQRAARHALKDSGKVYKPLWFTQERPTAAPVKSVYRSAPKPVLTRSREEDGFVWAFNGEYWKQREVRSWEGCPDLYS</sequence>
<feature type="region of interest" description="Disordered" evidence="8">
    <location>
        <begin position="460"/>
        <end position="494"/>
    </location>
</feature>
<feature type="region of interest" description="Disordered" evidence="8">
    <location>
        <begin position="123"/>
        <end position="155"/>
    </location>
</feature>
<proteinExistence type="inferred from homology"/>
<feature type="compositionally biased region" description="Low complexity" evidence="8">
    <location>
        <begin position="665"/>
        <end position="679"/>
    </location>
</feature>
<dbReference type="PANTHER" id="PTHR10972">
    <property type="entry name" value="OXYSTEROL-BINDING PROTEIN-RELATED"/>
    <property type="match status" value="1"/>
</dbReference>
<evidence type="ECO:0000256" key="7">
    <source>
        <dbReference type="RuleBase" id="RU003844"/>
    </source>
</evidence>
<keyword evidence="11" id="KW-1185">Reference proteome</keyword>
<feature type="region of interest" description="Disordered" evidence="8">
    <location>
        <begin position="1"/>
        <end position="91"/>
    </location>
</feature>
<dbReference type="CDD" id="cd00821">
    <property type="entry name" value="PH"/>
    <property type="match status" value="1"/>
</dbReference>
<keyword evidence="4" id="KW-0597">Phosphoprotein</keyword>
<evidence type="ECO:0000256" key="4">
    <source>
        <dbReference type="ARBA" id="ARBA00022553"/>
    </source>
</evidence>
<evidence type="ECO:0000259" key="9">
    <source>
        <dbReference type="PROSITE" id="PS50003"/>
    </source>
</evidence>
<keyword evidence="3" id="KW-0813">Transport</keyword>
<dbReference type="PROSITE" id="PS01013">
    <property type="entry name" value="OSBP"/>
    <property type="match status" value="1"/>
</dbReference>
<evidence type="ECO:0000256" key="3">
    <source>
        <dbReference type="ARBA" id="ARBA00022448"/>
    </source>
</evidence>
<dbReference type="SUPFAM" id="SSF50729">
    <property type="entry name" value="PH domain-like"/>
    <property type="match status" value="1"/>
</dbReference>
<dbReference type="InterPro" id="IPR001849">
    <property type="entry name" value="PH_domain"/>
</dbReference>
<dbReference type="Pfam" id="PF00169">
    <property type="entry name" value="PH"/>
    <property type="match status" value="1"/>
</dbReference>
<organism evidence="10 11">
    <name type="scientific">Chlamydomonas eustigma</name>
    <dbReference type="NCBI Taxonomy" id="1157962"/>
    <lineage>
        <taxon>Eukaryota</taxon>
        <taxon>Viridiplantae</taxon>
        <taxon>Chlorophyta</taxon>
        <taxon>core chlorophytes</taxon>
        <taxon>Chlorophyceae</taxon>
        <taxon>CS clade</taxon>
        <taxon>Chlamydomonadales</taxon>
        <taxon>Chlamydomonadaceae</taxon>
        <taxon>Chlamydomonas</taxon>
    </lineage>
</organism>
<comment type="caution">
    <text evidence="10">The sequence shown here is derived from an EMBL/GenBank/DDBJ whole genome shotgun (WGS) entry which is preliminary data.</text>
</comment>
<dbReference type="InterPro" id="IPR000648">
    <property type="entry name" value="Oxysterol-bd"/>
</dbReference>
<evidence type="ECO:0000256" key="1">
    <source>
        <dbReference type="ARBA" id="ARBA00003361"/>
    </source>
</evidence>
<dbReference type="Gene3D" id="2.30.29.30">
    <property type="entry name" value="Pleckstrin-homology domain (PH domain)/Phosphotyrosine-binding domain (PTB)"/>
    <property type="match status" value="1"/>
</dbReference>
<accession>A0A250X7I5</accession>
<keyword evidence="5" id="KW-0445">Lipid transport</keyword>
<dbReference type="SUPFAM" id="SSF144000">
    <property type="entry name" value="Oxysterol-binding protein-like"/>
    <property type="match status" value="1"/>
</dbReference>
<evidence type="ECO:0000256" key="8">
    <source>
        <dbReference type="SAM" id="MobiDB-lite"/>
    </source>
</evidence>
<feature type="compositionally biased region" description="Basic residues" evidence="8">
    <location>
        <begin position="883"/>
        <end position="895"/>
    </location>
</feature>
<dbReference type="Gene3D" id="3.30.70.3490">
    <property type="match status" value="1"/>
</dbReference>
<dbReference type="GO" id="GO:0032934">
    <property type="term" value="F:sterol binding"/>
    <property type="evidence" value="ECO:0007669"/>
    <property type="project" value="TreeGrafter"/>
</dbReference>
<comment type="function">
    <text evidence="1">May be involved in the transport of sterols.</text>
</comment>
<evidence type="ECO:0000256" key="5">
    <source>
        <dbReference type="ARBA" id="ARBA00023055"/>
    </source>
</evidence>
<dbReference type="SMART" id="SM00233">
    <property type="entry name" value="PH"/>
    <property type="match status" value="1"/>
</dbReference>
<feature type="region of interest" description="Disordered" evidence="8">
    <location>
        <begin position="812"/>
        <end position="843"/>
    </location>
</feature>
<feature type="compositionally biased region" description="Polar residues" evidence="8">
    <location>
        <begin position="1055"/>
        <end position="1069"/>
    </location>
</feature>
<dbReference type="Gene3D" id="2.40.160.120">
    <property type="match status" value="1"/>
</dbReference>
<feature type="region of interest" description="Disordered" evidence="8">
    <location>
        <begin position="378"/>
        <end position="404"/>
    </location>
</feature>
<reference evidence="10 11" key="1">
    <citation type="submission" date="2017-08" db="EMBL/GenBank/DDBJ databases">
        <title>Acidophilic green algal genome provides insights into adaptation to an acidic environment.</title>
        <authorList>
            <person name="Hirooka S."/>
            <person name="Hirose Y."/>
            <person name="Kanesaki Y."/>
            <person name="Higuchi S."/>
            <person name="Fujiwara T."/>
            <person name="Onuma R."/>
            <person name="Era A."/>
            <person name="Ohbayashi R."/>
            <person name="Uzuka A."/>
            <person name="Nozaki H."/>
            <person name="Yoshikawa H."/>
            <person name="Miyagishima S.Y."/>
        </authorList>
    </citation>
    <scope>NUCLEOTIDE SEQUENCE [LARGE SCALE GENOMIC DNA]</scope>
    <source>
        <strain evidence="10 11">NIES-2499</strain>
    </source>
</reference>
<keyword evidence="6" id="KW-0446">Lipid-binding</keyword>
<name>A0A250X7I5_9CHLO</name>
<feature type="region of interest" description="Disordered" evidence="8">
    <location>
        <begin position="874"/>
        <end position="944"/>
    </location>
</feature>
<feature type="compositionally biased region" description="Acidic residues" evidence="8">
    <location>
        <begin position="918"/>
        <end position="942"/>
    </location>
</feature>
<feature type="compositionally biased region" description="Basic and acidic residues" evidence="8">
    <location>
        <begin position="130"/>
        <end position="139"/>
    </location>
</feature>
<feature type="compositionally biased region" description="Polar residues" evidence="8">
    <location>
        <begin position="1"/>
        <end position="17"/>
    </location>
</feature>
<feature type="region of interest" description="Disordered" evidence="8">
    <location>
        <begin position="651"/>
        <end position="681"/>
    </location>
</feature>
<dbReference type="InterPro" id="IPR018494">
    <property type="entry name" value="Oxysterol-bd_CS"/>
</dbReference>
<dbReference type="GO" id="GO:0016020">
    <property type="term" value="C:membrane"/>
    <property type="evidence" value="ECO:0007669"/>
    <property type="project" value="TreeGrafter"/>
</dbReference>
<evidence type="ECO:0000313" key="10">
    <source>
        <dbReference type="EMBL" id="GAX79051.1"/>
    </source>
</evidence>
<dbReference type="InterPro" id="IPR011993">
    <property type="entry name" value="PH-like_dom_sf"/>
</dbReference>
<feature type="compositionally biased region" description="Polar residues" evidence="8">
    <location>
        <begin position="25"/>
        <end position="45"/>
    </location>
</feature>
<gene>
    <name evidence="10" type="ORF">CEUSTIGMA_g6491.t1</name>
</gene>
<feature type="compositionally biased region" description="Low complexity" evidence="8">
    <location>
        <begin position="49"/>
        <end position="61"/>
    </location>
</feature>
<dbReference type="GO" id="GO:0005829">
    <property type="term" value="C:cytosol"/>
    <property type="evidence" value="ECO:0007669"/>
    <property type="project" value="TreeGrafter"/>
</dbReference>
<feature type="region of interest" description="Disordered" evidence="8">
    <location>
        <begin position="1048"/>
        <end position="1080"/>
    </location>
</feature>
<dbReference type="PANTHER" id="PTHR10972:SF205">
    <property type="entry name" value="OXYSTEROL-BINDING PROTEIN 1"/>
    <property type="match status" value="1"/>
</dbReference>
<dbReference type="InterPro" id="IPR037239">
    <property type="entry name" value="OSBP_sf"/>
</dbReference>
<dbReference type="GO" id="GO:0006869">
    <property type="term" value="P:lipid transport"/>
    <property type="evidence" value="ECO:0007669"/>
    <property type="project" value="UniProtKB-KW"/>
</dbReference>
<feature type="region of interest" description="Disordered" evidence="8">
    <location>
        <begin position="969"/>
        <end position="1033"/>
    </location>
</feature>
<feature type="domain" description="PH" evidence="9">
    <location>
        <begin position="253"/>
        <end position="349"/>
    </location>
</feature>
<evidence type="ECO:0000313" key="11">
    <source>
        <dbReference type="Proteomes" id="UP000232323"/>
    </source>
</evidence>
<dbReference type="OrthoDB" id="1914979at2759"/>
<evidence type="ECO:0000256" key="2">
    <source>
        <dbReference type="ARBA" id="ARBA00008842"/>
    </source>
</evidence>
<dbReference type="Pfam" id="PF01237">
    <property type="entry name" value="Oxysterol_BP"/>
    <property type="match status" value="1"/>
</dbReference>
<protein>
    <recommendedName>
        <fullName evidence="9">PH domain-containing protein</fullName>
    </recommendedName>
</protein>